<dbReference type="Proteomes" id="UP000183407">
    <property type="component" value="Unassembled WGS sequence"/>
</dbReference>
<accession>A0A1H4IQM6</accession>
<dbReference type="EMBL" id="FNTL01000002">
    <property type="protein sequence ID" value="SEB36360.1"/>
    <property type="molecule type" value="Genomic_DNA"/>
</dbReference>
<reference evidence="3" key="1">
    <citation type="submission" date="2016-10" db="EMBL/GenBank/DDBJ databases">
        <authorList>
            <person name="Varghese N."/>
        </authorList>
    </citation>
    <scope>NUCLEOTIDE SEQUENCE [LARGE SCALE GENOMIC DNA]</scope>
    <source>
        <strain evidence="3">DSM 44719</strain>
    </source>
</reference>
<feature type="signal peptide" evidence="1">
    <location>
        <begin position="1"/>
        <end position="28"/>
    </location>
</feature>
<proteinExistence type="predicted"/>
<gene>
    <name evidence="2" type="ORF">SAMN04490220_0391</name>
</gene>
<evidence type="ECO:0000313" key="2">
    <source>
        <dbReference type="EMBL" id="SEB36360.1"/>
    </source>
</evidence>
<dbReference type="RefSeq" id="WP_073357918.1">
    <property type="nucleotide sequence ID" value="NZ_FNTL01000002.1"/>
</dbReference>
<name>A0A1H4IQM6_RHOJO</name>
<organism evidence="2 3">
    <name type="scientific">Rhodococcus jostii</name>
    <dbReference type="NCBI Taxonomy" id="132919"/>
    <lineage>
        <taxon>Bacteria</taxon>
        <taxon>Bacillati</taxon>
        <taxon>Actinomycetota</taxon>
        <taxon>Actinomycetes</taxon>
        <taxon>Mycobacteriales</taxon>
        <taxon>Nocardiaceae</taxon>
        <taxon>Rhodococcus</taxon>
    </lineage>
</organism>
<keyword evidence="1" id="KW-0732">Signal</keyword>
<evidence type="ECO:0000256" key="1">
    <source>
        <dbReference type="SAM" id="SignalP"/>
    </source>
</evidence>
<feature type="chain" id="PRO_5010377701" evidence="1">
    <location>
        <begin position="29"/>
        <end position="90"/>
    </location>
</feature>
<dbReference type="AlphaFoldDB" id="A0A1H4IQM6"/>
<dbReference type="OrthoDB" id="4485781at2"/>
<evidence type="ECO:0000313" key="3">
    <source>
        <dbReference type="Proteomes" id="UP000183407"/>
    </source>
</evidence>
<protein>
    <submittedName>
        <fullName evidence="2">Uncharacterized protein</fullName>
    </submittedName>
</protein>
<sequence>MKRITARAAVAATALACLTALGAGTAAAAAPTLDEVAGPAARVVAGSTGTVTDMPNSGFPWAWPWPSGPFEPGRPFDNHGHREFGGHRGW</sequence>